<protein>
    <recommendedName>
        <fullName evidence="5">Knottins-like domain-containing protein</fullName>
    </recommendedName>
</protein>
<keyword evidence="7" id="KW-1185">Reference proteome</keyword>
<evidence type="ECO:0000313" key="7">
    <source>
        <dbReference type="Proteomes" id="UP000004994"/>
    </source>
</evidence>
<keyword evidence="3" id="KW-1015">Disulfide bond</keyword>
<dbReference type="SMR" id="A0A3Q7I0Q9"/>
<keyword evidence="2" id="KW-0964">Secreted</keyword>
<reference evidence="6" key="2">
    <citation type="submission" date="2019-01" db="UniProtKB">
        <authorList>
            <consortium name="EnsemblPlants"/>
        </authorList>
    </citation>
    <scope>IDENTIFICATION</scope>
    <source>
        <strain evidence="6">cv. Heinz 1706</strain>
    </source>
</reference>
<accession>A0A3Q7I0Q9</accession>
<evidence type="ECO:0000256" key="1">
    <source>
        <dbReference type="ARBA" id="ARBA00004613"/>
    </source>
</evidence>
<evidence type="ECO:0000256" key="2">
    <source>
        <dbReference type="ARBA" id="ARBA00022525"/>
    </source>
</evidence>
<dbReference type="Gramene" id="Solyc07g007745.1.1">
    <property type="protein sequence ID" value="Solyc07g007745.1.1"/>
    <property type="gene ID" value="Solyc07g007745.1"/>
</dbReference>
<dbReference type="GO" id="GO:0005576">
    <property type="term" value="C:extracellular region"/>
    <property type="evidence" value="ECO:0007669"/>
    <property type="project" value="UniProtKB-SubCell"/>
</dbReference>
<evidence type="ECO:0000256" key="4">
    <source>
        <dbReference type="SAM" id="SignalP"/>
    </source>
</evidence>
<dbReference type="GO" id="GO:0006952">
    <property type="term" value="P:defense response"/>
    <property type="evidence" value="ECO:0000318"/>
    <property type="project" value="GO_Central"/>
</dbReference>
<keyword evidence="4" id="KW-0732">Signal</keyword>
<dbReference type="AlphaFoldDB" id="A0A3Q7I0Q9"/>
<feature type="domain" description="Knottins-like" evidence="5">
    <location>
        <begin position="24"/>
        <end position="70"/>
    </location>
</feature>
<feature type="chain" id="PRO_5018614928" description="Knottins-like domain-containing protein" evidence="4">
    <location>
        <begin position="22"/>
        <end position="75"/>
    </location>
</feature>
<dbReference type="PANTHER" id="PTHR33147:SF129">
    <property type="entry name" value="DEFENSIN-LIKE PROTEIN 2-RELATED"/>
    <property type="match status" value="1"/>
</dbReference>
<dbReference type="Pfam" id="PF00304">
    <property type="entry name" value="Gamma-thionin"/>
    <property type="match status" value="1"/>
</dbReference>
<feature type="signal peptide" evidence="4">
    <location>
        <begin position="1"/>
        <end position="21"/>
    </location>
</feature>
<dbReference type="SUPFAM" id="SSF57095">
    <property type="entry name" value="Scorpion toxin-like"/>
    <property type="match status" value="1"/>
</dbReference>
<sequence>MEHLFKVFFLLVLFFVENSEAGNCVEWSKTYQWQCFDTNKCREACISEGFTDGWCAYLIRYRRCACTKPCLFNNN</sequence>
<dbReference type="InterPro" id="IPR003614">
    <property type="entry name" value="Knottins"/>
</dbReference>
<comment type="subcellular location">
    <subcellularLocation>
        <location evidence="1">Secreted</location>
    </subcellularLocation>
</comment>
<dbReference type="Gene3D" id="3.30.30.10">
    <property type="entry name" value="Knottin, scorpion toxin-like"/>
    <property type="match status" value="1"/>
</dbReference>
<dbReference type="InterPro" id="IPR036574">
    <property type="entry name" value="Scorpion_toxin-like_sf"/>
</dbReference>
<reference evidence="6" key="1">
    <citation type="journal article" date="2012" name="Nature">
        <title>The tomato genome sequence provides insights into fleshy fruit evolution.</title>
        <authorList>
            <consortium name="Tomato Genome Consortium"/>
        </authorList>
    </citation>
    <scope>NUCLEOTIDE SEQUENCE [LARGE SCALE GENOMIC DNA]</scope>
    <source>
        <strain evidence="6">cv. Heinz 1706</strain>
    </source>
</reference>
<evidence type="ECO:0000256" key="3">
    <source>
        <dbReference type="ARBA" id="ARBA00023157"/>
    </source>
</evidence>
<evidence type="ECO:0000259" key="5">
    <source>
        <dbReference type="Pfam" id="PF00304"/>
    </source>
</evidence>
<name>A0A3Q7I0Q9_SOLLC</name>
<dbReference type="Proteomes" id="UP000004994">
    <property type="component" value="Chromosome 7"/>
</dbReference>
<organism evidence="6">
    <name type="scientific">Solanum lycopersicum</name>
    <name type="common">Tomato</name>
    <name type="synonym">Lycopersicon esculentum</name>
    <dbReference type="NCBI Taxonomy" id="4081"/>
    <lineage>
        <taxon>Eukaryota</taxon>
        <taxon>Viridiplantae</taxon>
        <taxon>Streptophyta</taxon>
        <taxon>Embryophyta</taxon>
        <taxon>Tracheophyta</taxon>
        <taxon>Spermatophyta</taxon>
        <taxon>Magnoliopsida</taxon>
        <taxon>eudicotyledons</taxon>
        <taxon>Gunneridae</taxon>
        <taxon>Pentapetalae</taxon>
        <taxon>asterids</taxon>
        <taxon>lamiids</taxon>
        <taxon>Solanales</taxon>
        <taxon>Solanaceae</taxon>
        <taxon>Solanoideae</taxon>
        <taxon>Solaneae</taxon>
        <taxon>Solanum</taxon>
        <taxon>Solanum subgen. Lycopersicon</taxon>
    </lineage>
</organism>
<dbReference type="PANTHER" id="PTHR33147">
    <property type="entry name" value="DEFENSIN-LIKE PROTEIN 1"/>
    <property type="match status" value="1"/>
</dbReference>
<dbReference type="InParanoid" id="A0A3Q7I0Q9"/>
<evidence type="ECO:0000313" key="6">
    <source>
        <dbReference type="EnsemblPlants" id="Solyc07g007745.1.1"/>
    </source>
</evidence>
<proteinExistence type="predicted"/>
<dbReference type="EnsemblPlants" id="Solyc07g007745.1.1">
    <property type="protein sequence ID" value="Solyc07g007745.1.1"/>
    <property type="gene ID" value="Solyc07g007745.1"/>
</dbReference>